<reference evidence="1" key="1">
    <citation type="journal article" date="2021" name="MBio">
        <title>Novel Mycoviruses Discovered in the Mycovirome of a Necrotrophic Fungus.</title>
        <authorList>
            <person name="Ruiz-Padilla A."/>
            <person name="Rodriguez-Romero J."/>
            <person name="Gomez-Cid I."/>
            <person name="Pacifico D."/>
            <person name="Ayllon M.A."/>
        </authorList>
    </citation>
    <scope>NUCLEOTIDE SEQUENCE</scope>
    <source>
        <strain evidence="1">BCS12_DN161</strain>
    </source>
</reference>
<dbReference type="RefSeq" id="YP_010800331.1">
    <property type="nucleotide sequence ID" value="NC_076844.1"/>
</dbReference>
<name>A0AAE7AMH8_9MONO</name>
<dbReference type="KEGG" id="vg:80538912"/>
<protein>
    <submittedName>
        <fullName evidence="1">Glycoprotein 2</fullName>
    </submittedName>
</protein>
<sequence>MSDYKRTLPTEFFNKNTYALVDDDTAGKIPVVDENKKFSYGDILQDNDAFPARLCMLGLLNNEEIADIVRLVAGGLLNASNTKLSAAKVQGYDPKKKYSPTLKAWYISHITKEKPIGKPEDDGQESSEEDLMPTNDLPDWYQELDLDNDQIDAIFSASNIEVYAYMGILAMAIAKQPNAANLDAFNMKRRQAVVNSMPSDTLHIFVDDSPFLTVELLSRVHRSFNLIIEDRALLFSAIVDRNHALLSGEHRMFFTLFRLTAGASLNPLILVTRFVRKYPHLFNLFPELHTEYFAAAVALRKFSTVPAGRRLYLKLIFGNAYVPIPRGDIDELLGMAVYVLKQEETSLSNYNGGTLSDGHREKLAKLLQIKDNLTEASDPEEPSSK</sequence>
<organism evidence="1 2">
    <name type="scientific">Botrytis cinerea negative-stranded RNA virus 4</name>
    <dbReference type="NCBI Taxonomy" id="2735939"/>
    <lineage>
        <taxon>Viruses</taxon>
        <taxon>Riboviria</taxon>
        <taxon>Orthornavirae</taxon>
        <taxon>Negarnaviricota</taxon>
        <taxon>Haploviricotina</taxon>
        <taxon>Monjiviricetes</taxon>
        <taxon>Mononegavirales</taxon>
        <taxon>Mymonaviridae</taxon>
        <taxon>Sclerotimonavirus</taxon>
        <taxon>Sclerotimonavirus betabotrytidis</taxon>
    </lineage>
</organism>
<keyword evidence="2" id="KW-1185">Reference proteome</keyword>
<accession>A0AAE7AMH8</accession>
<dbReference type="EMBL" id="MN617151">
    <property type="protein sequence ID" value="QJT73700.1"/>
    <property type="molecule type" value="Genomic_RNA"/>
</dbReference>
<dbReference type="GeneID" id="80538912"/>
<evidence type="ECO:0000313" key="2">
    <source>
        <dbReference type="Proteomes" id="UP000830420"/>
    </source>
</evidence>
<proteinExistence type="predicted"/>
<dbReference type="Proteomes" id="UP000830420">
    <property type="component" value="Segment"/>
</dbReference>
<evidence type="ECO:0000313" key="1">
    <source>
        <dbReference type="EMBL" id="QJT73700.1"/>
    </source>
</evidence>